<evidence type="ECO:0008006" key="3">
    <source>
        <dbReference type="Google" id="ProtNLM"/>
    </source>
</evidence>
<dbReference type="STRING" id="1121105.GCA_000421665_01319"/>
<dbReference type="EMBL" id="DQHO01000003">
    <property type="protein sequence ID" value="HCS93130.1"/>
    <property type="molecule type" value="Genomic_DNA"/>
</dbReference>
<dbReference type="AlphaFoldDB" id="A0A3D4S303"/>
<accession>A0A3D4S303</accession>
<evidence type="ECO:0000313" key="1">
    <source>
        <dbReference type="EMBL" id="HCS93130.1"/>
    </source>
</evidence>
<proteinExistence type="predicted"/>
<name>A0A3D4S303_9ENTE</name>
<reference evidence="1 2" key="1">
    <citation type="journal article" date="2018" name="Nat. Biotechnol.">
        <title>A standardized bacterial taxonomy based on genome phylogeny substantially revises the tree of life.</title>
        <authorList>
            <person name="Parks D.H."/>
            <person name="Chuvochina M."/>
            <person name="Waite D.W."/>
            <person name="Rinke C."/>
            <person name="Skarshewski A."/>
            <person name="Chaumeil P.A."/>
            <person name="Hugenholtz P."/>
        </authorList>
    </citation>
    <scope>NUCLEOTIDE SEQUENCE [LARGE SCALE GENOMIC DNA]</scope>
    <source>
        <strain evidence="1">UBA11306</strain>
    </source>
</reference>
<organism evidence="1 2">
    <name type="scientific">Bavariicoccus seileri</name>
    <dbReference type="NCBI Taxonomy" id="549685"/>
    <lineage>
        <taxon>Bacteria</taxon>
        <taxon>Bacillati</taxon>
        <taxon>Bacillota</taxon>
        <taxon>Bacilli</taxon>
        <taxon>Lactobacillales</taxon>
        <taxon>Enterococcaceae</taxon>
        <taxon>Bavariicoccus</taxon>
    </lineage>
</organism>
<gene>
    <name evidence="1" type="ORF">DIW15_00275</name>
</gene>
<comment type="caution">
    <text evidence="1">The sequence shown here is derived from an EMBL/GenBank/DDBJ whole genome shotgun (WGS) entry which is preliminary data.</text>
</comment>
<sequence length="106" mass="12699">MKLIDFRKLLEQTDLTVQYRAFKEGQAPHLPYILFYEEDNGGTIKADNFNYYPVKNVTVELYTDEKDFELEEKLETIFDDNGFEYDSYEAYLDTENMFEKAYEITI</sequence>
<evidence type="ECO:0000313" key="2">
    <source>
        <dbReference type="Proteomes" id="UP000262195"/>
    </source>
</evidence>
<protein>
    <recommendedName>
        <fullName evidence="3">Prophage pi2 protein 38</fullName>
    </recommendedName>
</protein>
<dbReference type="Proteomes" id="UP000262195">
    <property type="component" value="Unassembled WGS sequence"/>
</dbReference>